<dbReference type="SMART" id="SM00533">
    <property type="entry name" value="MUTSd"/>
    <property type="match status" value="1"/>
</dbReference>
<keyword evidence="2" id="KW-0067">ATP-binding</keyword>
<feature type="domain" description="DNA mismatch repair protein MutS core" evidence="4">
    <location>
        <begin position="48"/>
        <end position="319"/>
    </location>
</feature>
<evidence type="ECO:0000259" key="5">
    <source>
        <dbReference type="SMART" id="SM00534"/>
    </source>
</evidence>
<name>A0ABS6F310_9CLOT</name>
<accession>A0ABS6F310</accession>
<evidence type="ECO:0000256" key="2">
    <source>
        <dbReference type="ARBA" id="ARBA00022840"/>
    </source>
</evidence>
<keyword evidence="1" id="KW-0547">Nucleotide-binding</keyword>
<keyword evidence="3" id="KW-0472">Membrane</keyword>
<dbReference type="Pfam" id="PF00488">
    <property type="entry name" value="MutS_V"/>
    <property type="match status" value="1"/>
</dbReference>
<evidence type="ECO:0000259" key="4">
    <source>
        <dbReference type="SMART" id="SM00533"/>
    </source>
</evidence>
<evidence type="ECO:0000313" key="7">
    <source>
        <dbReference type="Proteomes" id="UP000736583"/>
    </source>
</evidence>
<dbReference type="PANTHER" id="PTHR11361">
    <property type="entry name" value="DNA MISMATCH REPAIR PROTEIN MUTS FAMILY MEMBER"/>
    <property type="match status" value="1"/>
</dbReference>
<keyword evidence="3" id="KW-0812">Transmembrane</keyword>
<keyword evidence="7" id="KW-1185">Reference proteome</keyword>
<dbReference type="InterPro" id="IPR007696">
    <property type="entry name" value="DNA_mismatch_repair_MutS_core"/>
</dbReference>
<sequence length="520" mass="60186">MNKILLKLIKNDFTNDVQKKRNFANIRKFFDMNKKGEYTLDNQTWEDLDMDKVYEKLDKTYSSPGEAALYSMLRNPLVNEEGLKERSKLIESFKSDSKLRESLMKIFFNLNRDAKNCFLDMIDNDLVINKAKYYIYTIIGKVFPMIIILLAIFIDIKFMIMLFVLSFFNMLINSNERNTIKSNGILYLRKVIKASKKIESINNKDIINYKDKISSILKDIKDIDRGTRLIGFINMWDGVFEALSVIFLLEECAYYSISAKVKKEKESLMDLYYTIGELEALVSISSYQYNLKDQYTEPNFIEDITLNICEGVHPLIEDAVSNSISIENKGIVLTGTNMSGKSTFLRMLGVNILLAQTFNFALAKSYEAPFFNIVSSISPNDDLTKGKSFYMAEVESILRIIKALEKDVPVFCPIDEIFRGTNPIERISMSAEILTYINNRKSISLVATHDRELVDILKENYEFYYFSEDVDSKKGLSFDYKLKKGTSKSRNAIRLLEYMNYPKDIIDKAYKRSKSIEGFL</sequence>
<proteinExistence type="predicted"/>
<evidence type="ECO:0000313" key="6">
    <source>
        <dbReference type="EMBL" id="MBU5592795.1"/>
    </source>
</evidence>
<dbReference type="Proteomes" id="UP000736583">
    <property type="component" value="Unassembled WGS sequence"/>
</dbReference>
<evidence type="ECO:0000256" key="3">
    <source>
        <dbReference type="SAM" id="Phobius"/>
    </source>
</evidence>
<feature type="domain" description="DNA mismatch repair proteins mutS family" evidence="5">
    <location>
        <begin position="328"/>
        <end position="514"/>
    </location>
</feature>
<dbReference type="PANTHER" id="PTHR11361:SF152">
    <property type="entry name" value="DNA MISMATCH REPAIR PROTEIN"/>
    <property type="match status" value="1"/>
</dbReference>
<protein>
    <submittedName>
        <fullName evidence="6">DNA mismatch repair protein MutS</fullName>
    </submittedName>
</protein>
<feature type="transmembrane region" description="Helical" evidence="3">
    <location>
        <begin position="142"/>
        <end position="168"/>
    </location>
</feature>
<dbReference type="InterPro" id="IPR000432">
    <property type="entry name" value="DNA_mismatch_repair_MutS_C"/>
</dbReference>
<evidence type="ECO:0000256" key="1">
    <source>
        <dbReference type="ARBA" id="ARBA00022741"/>
    </source>
</evidence>
<reference evidence="6 7" key="1">
    <citation type="submission" date="2021-06" db="EMBL/GenBank/DDBJ databases">
        <authorList>
            <person name="Sun Q."/>
            <person name="Li D."/>
        </authorList>
    </citation>
    <scope>NUCLEOTIDE SEQUENCE [LARGE SCALE GENOMIC DNA]</scope>
    <source>
        <strain evidence="6 7">MSJ-4</strain>
    </source>
</reference>
<keyword evidence="3" id="KW-1133">Transmembrane helix</keyword>
<dbReference type="RefSeq" id="WP_216457522.1">
    <property type="nucleotide sequence ID" value="NZ_JAHLQL010000005.1"/>
</dbReference>
<dbReference type="EMBL" id="JAHLQL010000005">
    <property type="protein sequence ID" value="MBU5592795.1"/>
    <property type="molecule type" value="Genomic_DNA"/>
</dbReference>
<comment type="caution">
    <text evidence="6">The sequence shown here is derived from an EMBL/GenBank/DDBJ whole genome shotgun (WGS) entry which is preliminary data.</text>
</comment>
<gene>
    <name evidence="6" type="ORF">KQI89_13665</name>
</gene>
<dbReference type="InterPro" id="IPR045076">
    <property type="entry name" value="MutS"/>
</dbReference>
<dbReference type="SMART" id="SM00534">
    <property type="entry name" value="MUTSac"/>
    <property type="match status" value="1"/>
</dbReference>
<organism evidence="6 7">
    <name type="scientific">Clostridium simiarum</name>
    <dbReference type="NCBI Taxonomy" id="2841506"/>
    <lineage>
        <taxon>Bacteria</taxon>
        <taxon>Bacillati</taxon>
        <taxon>Bacillota</taxon>
        <taxon>Clostridia</taxon>
        <taxon>Eubacteriales</taxon>
        <taxon>Clostridiaceae</taxon>
        <taxon>Clostridium</taxon>
    </lineage>
</organism>